<evidence type="ECO:0000313" key="3">
    <source>
        <dbReference type="EMBL" id="MBU3031108.1"/>
    </source>
</evidence>
<proteinExistence type="predicted"/>
<keyword evidence="4" id="KW-1185">Reference proteome</keyword>
<feature type="domain" description="HTH araC/xylS-type" evidence="2">
    <location>
        <begin position="233"/>
        <end position="331"/>
    </location>
</feature>
<evidence type="ECO:0000259" key="2">
    <source>
        <dbReference type="PROSITE" id="PS01124"/>
    </source>
</evidence>
<dbReference type="Proteomes" id="UP001166191">
    <property type="component" value="Unassembled WGS sequence"/>
</dbReference>
<dbReference type="EMBL" id="JAHKNG010000024">
    <property type="protein sequence ID" value="MBU3031108.1"/>
    <property type="molecule type" value="Genomic_DNA"/>
</dbReference>
<dbReference type="PROSITE" id="PS01124">
    <property type="entry name" value="HTH_ARAC_FAMILY_2"/>
    <property type="match status" value="1"/>
</dbReference>
<name>A0ABS6AKJ9_9RHOB</name>
<dbReference type="PANTHER" id="PTHR47894:SF4">
    <property type="entry name" value="HTH-TYPE TRANSCRIPTIONAL REGULATOR GADX"/>
    <property type="match status" value="1"/>
</dbReference>
<comment type="caution">
    <text evidence="3">The sequence shown here is derived from an EMBL/GenBank/DDBJ whole genome shotgun (WGS) entry which is preliminary data.</text>
</comment>
<dbReference type="InterPro" id="IPR032687">
    <property type="entry name" value="AraC-type_N"/>
</dbReference>
<accession>A0ABS6AKJ9</accession>
<dbReference type="Pfam" id="PF12833">
    <property type="entry name" value="HTH_18"/>
    <property type="match status" value="1"/>
</dbReference>
<protein>
    <submittedName>
        <fullName evidence="3">AraC family transcriptional regulator</fullName>
    </submittedName>
</protein>
<dbReference type="PANTHER" id="PTHR47894">
    <property type="entry name" value="HTH-TYPE TRANSCRIPTIONAL REGULATOR GADX"/>
    <property type="match status" value="1"/>
</dbReference>
<dbReference type="Pfam" id="PF12625">
    <property type="entry name" value="Arabinose_bd"/>
    <property type="match status" value="1"/>
</dbReference>
<sequence length="332" mass="36429">MVRSAGLRGYEEVMRSLGVDPAPLLQRHRIPPGAIQDDDALLPLGTVAQLLESSSTSADCPDLGLRIAENYDIANLGALGVMVQGAETARDALELASRYLFIHSPGLVLSIHDHSPLIEDAIELTLEIRLPGSPPQRQMIDLTLGAAHKLFEVLLGKHYDLRLATLPHDPVAPLGRYRRFFDAPVAADQAGATLHLMAATLNASLPGGNPALKQITADYLSRHFRVPGDRVSTRVRLALRRVLGTQKASREAVAEMLAIHPRTLHRRLKEEGTSFEEIKETLRKDLALQFLTETQIPLSQLSGLLGFPEQSGFTRSCRRWFGRTPSSIRKGS</sequence>
<reference evidence="3" key="1">
    <citation type="submission" date="2021-06" db="EMBL/GenBank/DDBJ databases">
        <title>Paracoccus bacterium XHP0099 sp. nov., isolated from the surface waters of the Yellow Sea.</title>
        <authorList>
            <person name="Xue H."/>
            <person name="Zhang D."/>
        </authorList>
    </citation>
    <scope>NUCLEOTIDE SEQUENCE</scope>
    <source>
        <strain evidence="3">XHP0099</strain>
    </source>
</reference>
<dbReference type="InterPro" id="IPR018060">
    <property type="entry name" value="HTH_AraC"/>
</dbReference>
<dbReference type="RefSeq" id="WP_216033780.1">
    <property type="nucleotide sequence ID" value="NZ_JAHKNG010000024.1"/>
</dbReference>
<evidence type="ECO:0000256" key="1">
    <source>
        <dbReference type="ARBA" id="ARBA00023125"/>
    </source>
</evidence>
<dbReference type="SMART" id="SM00342">
    <property type="entry name" value="HTH_ARAC"/>
    <property type="match status" value="1"/>
</dbReference>
<gene>
    <name evidence="3" type="ORF">KNW02_13375</name>
</gene>
<keyword evidence="1" id="KW-0238">DNA-binding</keyword>
<organism evidence="3 4">
    <name type="scientific">Paracoccus marinaquae</name>
    <dbReference type="NCBI Taxonomy" id="2841926"/>
    <lineage>
        <taxon>Bacteria</taxon>
        <taxon>Pseudomonadati</taxon>
        <taxon>Pseudomonadota</taxon>
        <taxon>Alphaproteobacteria</taxon>
        <taxon>Rhodobacterales</taxon>
        <taxon>Paracoccaceae</taxon>
        <taxon>Paracoccus</taxon>
    </lineage>
</organism>
<evidence type="ECO:0000313" key="4">
    <source>
        <dbReference type="Proteomes" id="UP001166191"/>
    </source>
</evidence>